<dbReference type="STRING" id="223786.SAMN05216234_11748"/>
<evidence type="ECO:0000313" key="2">
    <source>
        <dbReference type="Proteomes" id="UP000199227"/>
    </source>
</evidence>
<sequence length="105" mass="12369">MASVKNIRRRKSNNRIGNLSSLIEVEELASVRYLVSHIIKTFNLETKVVTEHGFNRDSIAEILELSHLEDKCYENRTEVIISLKKRCNEILSEYEHIFYPRIIHL</sequence>
<accession>A0A1I5PYK0</accession>
<gene>
    <name evidence="1" type="ORF">SAMN05216234_11748</name>
</gene>
<proteinExistence type="predicted"/>
<dbReference type="AlphaFoldDB" id="A0A1I5PYK0"/>
<name>A0A1I5PYK0_9BACT</name>
<keyword evidence="2" id="KW-1185">Reference proteome</keyword>
<reference evidence="1 2" key="1">
    <citation type="submission" date="2016-10" db="EMBL/GenBank/DDBJ databases">
        <authorList>
            <person name="de Groot N.N."/>
        </authorList>
    </citation>
    <scope>NUCLEOTIDE SEQUENCE [LARGE SCALE GENOMIC DNA]</scope>
    <source>
        <strain evidence="1 2">EP1-55-1</strain>
    </source>
</reference>
<dbReference type="EMBL" id="FOXB01000017">
    <property type="protein sequence ID" value="SFP39055.1"/>
    <property type="molecule type" value="Genomic_DNA"/>
</dbReference>
<protein>
    <submittedName>
        <fullName evidence="1">Uncharacterized protein</fullName>
    </submittedName>
</protein>
<organism evidence="1 2">
    <name type="scientific">Hydrogenimonas thermophila</name>
    <dbReference type="NCBI Taxonomy" id="223786"/>
    <lineage>
        <taxon>Bacteria</taxon>
        <taxon>Pseudomonadati</taxon>
        <taxon>Campylobacterota</taxon>
        <taxon>Epsilonproteobacteria</taxon>
        <taxon>Campylobacterales</taxon>
        <taxon>Hydrogenimonadaceae</taxon>
        <taxon>Hydrogenimonas</taxon>
    </lineage>
</organism>
<dbReference type="RefSeq" id="WP_092912425.1">
    <property type="nucleotide sequence ID" value="NZ_FOXB01000017.1"/>
</dbReference>
<dbReference type="Proteomes" id="UP000199227">
    <property type="component" value="Unassembled WGS sequence"/>
</dbReference>
<evidence type="ECO:0000313" key="1">
    <source>
        <dbReference type="EMBL" id="SFP39055.1"/>
    </source>
</evidence>